<dbReference type="InterPro" id="IPR011990">
    <property type="entry name" value="TPR-like_helical_dom_sf"/>
</dbReference>
<accession>A0A7C3VEX7</accession>
<dbReference type="SMART" id="SM00271">
    <property type="entry name" value="DnaJ"/>
    <property type="match status" value="1"/>
</dbReference>
<dbReference type="InterPro" id="IPR036869">
    <property type="entry name" value="J_dom_sf"/>
</dbReference>
<organism evidence="4">
    <name type="scientific">Planktothricoides sp. SpSt-374</name>
    <dbReference type="NCBI Taxonomy" id="2282167"/>
    <lineage>
        <taxon>Bacteria</taxon>
        <taxon>Bacillati</taxon>
        <taxon>Cyanobacteriota</taxon>
        <taxon>Cyanophyceae</taxon>
        <taxon>Oscillatoriophycideae</taxon>
        <taxon>Oscillatoriales</taxon>
        <taxon>Oscillatoriaceae</taxon>
        <taxon>Planktothricoides</taxon>
    </lineage>
</organism>
<evidence type="ECO:0000256" key="2">
    <source>
        <dbReference type="SAM" id="MobiDB-lite"/>
    </source>
</evidence>
<dbReference type="PROSITE" id="PS50076">
    <property type="entry name" value="DNAJ_2"/>
    <property type="match status" value="1"/>
</dbReference>
<dbReference type="EMBL" id="DSPX01000013">
    <property type="protein sequence ID" value="HGF99338.1"/>
    <property type="molecule type" value="Genomic_DNA"/>
</dbReference>
<evidence type="ECO:0000313" key="4">
    <source>
        <dbReference type="EMBL" id="HGF99338.1"/>
    </source>
</evidence>
<evidence type="ECO:0000256" key="1">
    <source>
        <dbReference type="PROSITE-ProRule" id="PRU00339"/>
    </source>
</evidence>
<dbReference type="PRINTS" id="PR00625">
    <property type="entry name" value="JDOMAIN"/>
</dbReference>
<protein>
    <submittedName>
        <fullName evidence="4">J domain-containing protein</fullName>
    </submittedName>
</protein>
<dbReference type="InterPro" id="IPR019734">
    <property type="entry name" value="TPR_rpt"/>
</dbReference>
<dbReference type="PANTHER" id="PTHR24074">
    <property type="entry name" value="CO-CHAPERONE PROTEIN DJLA"/>
    <property type="match status" value="1"/>
</dbReference>
<proteinExistence type="predicted"/>
<feature type="compositionally biased region" description="Basic and acidic residues" evidence="2">
    <location>
        <begin position="99"/>
        <end position="113"/>
    </location>
</feature>
<dbReference type="CDD" id="cd06257">
    <property type="entry name" value="DnaJ"/>
    <property type="match status" value="1"/>
</dbReference>
<gene>
    <name evidence="4" type="ORF">ENR15_01360</name>
</gene>
<evidence type="ECO:0000259" key="3">
    <source>
        <dbReference type="PROSITE" id="PS50076"/>
    </source>
</evidence>
<dbReference type="PROSITE" id="PS50005">
    <property type="entry name" value="TPR"/>
    <property type="match status" value="1"/>
</dbReference>
<comment type="caution">
    <text evidence="4">The sequence shown here is derived from an EMBL/GenBank/DDBJ whole genome shotgun (WGS) entry which is preliminary data.</text>
</comment>
<dbReference type="Gene3D" id="1.25.40.10">
    <property type="entry name" value="Tetratricopeptide repeat domain"/>
    <property type="match status" value="1"/>
</dbReference>
<dbReference type="Pfam" id="PF00226">
    <property type="entry name" value="DnaJ"/>
    <property type="match status" value="1"/>
</dbReference>
<keyword evidence="1" id="KW-0802">TPR repeat</keyword>
<dbReference type="SUPFAM" id="SSF46565">
    <property type="entry name" value="Chaperone J-domain"/>
    <property type="match status" value="1"/>
</dbReference>
<reference evidence="4" key="1">
    <citation type="journal article" date="2020" name="mSystems">
        <title>Genome- and Community-Level Interaction Insights into Carbon Utilization and Element Cycling Functions of Hydrothermarchaeota in Hydrothermal Sediment.</title>
        <authorList>
            <person name="Zhou Z."/>
            <person name="Liu Y."/>
            <person name="Xu W."/>
            <person name="Pan J."/>
            <person name="Luo Z.H."/>
            <person name="Li M."/>
        </authorList>
    </citation>
    <scope>NUCLEOTIDE SEQUENCE [LARGE SCALE GENOMIC DNA]</scope>
    <source>
        <strain evidence="4">SpSt-374</strain>
    </source>
</reference>
<dbReference type="AlphaFoldDB" id="A0A7C3VEX7"/>
<dbReference type="Gene3D" id="1.10.287.110">
    <property type="entry name" value="DnaJ domain"/>
    <property type="match status" value="1"/>
</dbReference>
<feature type="compositionally biased region" description="Basic and acidic residues" evidence="2">
    <location>
        <begin position="72"/>
        <end position="86"/>
    </location>
</feature>
<feature type="repeat" description="TPR" evidence="1">
    <location>
        <begin position="192"/>
        <end position="225"/>
    </location>
</feature>
<feature type="region of interest" description="Disordered" evidence="2">
    <location>
        <begin position="68"/>
        <end position="141"/>
    </location>
</feature>
<dbReference type="SUPFAM" id="SSF48452">
    <property type="entry name" value="TPR-like"/>
    <property type="match status" value="1"/>
</dbReference>
<feature type="domain" description="J" evidence="3">
    <location>
        <begin position="5"/>
        <end position="62"/>
    </location>
</feature>
<dbReference type="InterPro" id="IPR001623">
    <property type="entry name" value="DnaJ_domain"/>
</dbReference>
<name>A0A7C3VEX7_9CYAN</name>
<sequence>MNLAECYRILGLTPRATLAEVKESYRRLARQYHPDANPGDTKAHEKFIQLHEAYRQLLAIVPLASSPVTAKGETKADTSRWAEMAREGVTSPRPTTPRPPEEKEKTPPRKEPTPEPTAKSQETSPLGEELKGKKSPLRPNPYLSDFDNRLKEKAYIQLQSLLKYKRFLRAIALVEGLAQRLPNDIEVKQWQAITYQRFGRNLVDDGDWEKACIYLKKALRTDPKNRALWAEVEMDFRRMQAMI</sequence>
<dbReference type="InterPro" id="IPR050817">
    <property type="entry name" value="DjlA_DnaK_co-chaperone"/>
</dbReference>